<feature type="chain" id="PRO_5045563283" evidence="1">
    <location>
        <begin position="22"/>
        <end position="120"/>
    </location>
</feature>
<proteinExistence type="predicted"/>
<keyword evidence="1" id="KW-0732">Signal</keyword>
<reference evidence="2" key="1">
    <citation type="submission" date="2022-05" db="EMBL/GenBank/DDBJ databases">
        <authorList>
            <person name="Jo J.-H."/>
            <person name="Im W.-T."/>
        </authorList>
    </citation>
    <scope>NUCLEOTIDE SEQUENCE</scope>
    <source>
        <strain evidence="2">RB56-2</strain>
    </source>
</reference>
<feature type="signal peptide" evidence="1">
    <location>
        <begin position="1"/>
        <end position="21"/>
    </location>
</feature>
<comment type="caution">
    <text evidence="2">The sequence shown here is derived from an EMBL/GenBank/DDBJ whole genome shotgun (WGS) entry which is preliminary data.</text>
</comment>
<evidence type="ECO:0000256" key="1">
    <source>
        <dbReference type="SAM" id="SignalP"/>
    </source>
</evidence>
<sequence length="120" mass="12975">MHLIRSLFLAAALLTPAVATAAPEQSAPLPSEIRLSDEEKEKVLEAAAARKREHVAPTAEELGSQPVQVHGEVGVTLGTGGYRSIYGTVFTPLDGDGFAAMSFETTDFGKKDRYFDPWLR</sequence>
<dbReference type="RefSeq" id="WP_249914064.1">
    <property type="nucleotide sequence ID" value="NZ_JAMGBB010000001.1"/>
</dbReference>
<evidence type="ECO:0000313" key="3">
    <source>
        <dbReference type="Proteomes" id="UP001165383"/>
    </source>
</evidence>
<name>A0ABT0S5Y8_9SPHN</name>
<protein>
    <submittedName>
        <fullName evidence="2">Uncharacterized protein</fullName>
    </submittedName>
</protein>
<dbReference type="Proteomes" id="UP001165383">
    <property type="component" value="Unassembled WGS sequence"/>
</dbReference>
<evidence type="ECO:0000313" key="2">
    <source>
        <dbReference type="EMBL" id="MCL6739580.1"/>
    </source>
</evidence>
<organism evidence="2 3">
    <name type="scientific">Sphingomonas brevis</name>
    <dbReference type="NCBI Taxonomy" id="2908206"/>
    <lineage>
        <taxon>Bacteria</taxon>
        <taxon>Pseudomonadati</taxon>
        <taxon>Pseudomonadota</taxon>
        <taxon>Alphaproteobacteria</taxon>
        <taxon>Sphingomonadales</taxon>
        <taxon>Sphingomonadaceae</taxon>
        <taxon>Sphingomonas</taxon>
    </lineage>
</organism>
<keyword evidence="3" id="KW-1185">Reference proteome</keyword>
<gene>
    <name evidence="2" type="ORF">LZ518_00285</name>
</gene>
<dbReference type="EMBL" id="JAMGBB010000001">
    <property type="protein sequence ID" value="MCL6739580.1"/>
    <property type="molecule type" value="Genomic_DNA"/>
</dbReference>
<accession>A0ABT0S5Y8</accession>